<protein>
    <submittedName>
        <fullName evidence="2">AzlD domain-containing protein</fullName>
    </submittedName>
</protein>
<dbReference type="Proteomes" id="UP001290462">
    <property type="component" value="Unassembled WGS sequence"/>
</dbReference>
<dbReference type="Pfam" id="PF05437">
    <property type="entry name" value="AzlD"/>
    <property type="match status" value="1"/>
</dbReference>
<accession>A0AAW9K471</accession>
<organism evidence="2 3">
    <name type="scientific">Carnobacterium maltaromaticum</name>
    <name type="common">Carnobacterium piscicola</name>
    <dbReference type="NCBI Taxonomy" id="2751"/>
    <lineage>
        <taxon>Bacteria</taxon>
        <taxon>Bacillati</taxon>
        <taxon>Bacillota</taxon>
        <taxon>Bacilli</taxon>
        <taxon>Lactobacillales</taxon>
        <taxon>Carnobacteriaceae</taxon>
        <taxon>Carnobacterium</taxon>
    </lineage>
</organism>
<dbReference type="EMBL" id="JAVBVO010000003">
    <property type="protein sequence ID" value="MDZ5758984.1"/>
    <property type="molecule type" value="Genomic_DNA"/>
</dbReference>
<proteinExistence type="predicted"/>
<feature type="transmembrane region" description="Helical" evidence="1">
    <location>
        <begin position="91"/>
        <end position="108"/>
    </location>
</feature>
<dbReference type="AlphaFoldDB" id="A0AAW9K471"/>
<keyword evidence="1" id="KW-1133">Transmembrane helix</keyword>
<reference evidence="2" key="1">
    <citation type="submission" date="2023-08" db="EMBL/GenBank/DDBJ databases">
        <title>Genomic characterization of piscicolin 126 produced by Carnobacterium maltaromaticum CM22 strain isolated from salmon (Salmo salar).</title>
        <authorList>
            <person name="Gonzalez-Gragera E."/>
            <person name="Garcia-Lopez J.D."/>
            <person name="Teso-Perez C."/>
            <person name="Gimenez-Hernandez I."/>
            <person name="Peralta-Sanchez J.M."/>
            <person name="Valdivia E."/>
            <person name="Montalban-Lopez M."/>
            <person name="Martin-Platero A.M."/>
            <person name="Banos A."/>
            <person name="Martinez-Bueno M."/>
        </authorList>
    </citation>
    <scope>NUCLEOTIDE SEQUENCE</scope>
    <source>
        <strain evidence="2">CM22</strain>
    </source>
</reference>
<dbReference type="RefSeq" id="WP_010051269.1">
    <property type="nucleotide sequence ID" value="NZ_BJOJ01000091.1"/>
</dbReference>
<name>A0AAW9K471_CARML</name>
<evidence type="ECO:0000256" key="1">
    <source>
        <dbReference type="SAM" id="Phobius"/>
    </source>
</evidence>
<comment type="caution">
    <text evidence="2">The sequence shown here is derived from an EMBL/GenBank/DDBJ whole genome shotgun (WGS) entry which is preliminary data.</text>
</comment>
<dbReference type="GeneID" id="83605032"/>
<evidence type="ECO:0000313" key="3">
    <source>
        <dbReference type="Proteomes" id="UP001290462"/>
    </source>
</evidence>
<feature type="transmembrane region" description="Helical" evidence="1">
    <location>
        <begin position="41"/>
        <end position="61"/>
    </location>
</feature>
<keyword evidence="1" id="KW-0812">Transmembrane</keyword>
<feature type="transmembrane region" description="Helical" evidence="1">
    <location>
        <begin position="6"/>
        <end position="29"/>
    </location>
</feature>
<keyword evidence="1" id="KW-0472">Membrane</keyword>
<sequence length="109" mass="12780">MSLTSQQLYLILGMAVVTYLPRMLPMLLLNNREIPEKIVRWMSFIPVSIFAALIFSDIFFWENQFSINPLENLKLIPAIVVFFIAYKTKNIMWSIVFGVVGISLMVWWF</sequence>
<gene>
    <name evidence="2" type="ORF">RAK27_09980</name>
</gene>
<evidence type="ECO:0000313" key="2">
    <source>
        <dbReference type="EMBL" id="MDZ5758984.1"/>
    </source>
</evidence>
<dbReference type="InterPro" id="IPR008407">
    <property type="entry name" value="Brnchd-chn_aa_trnsp_AzlD"/>
</dbReference>